<dbReference type="PANTHER" id="PTHR48207">
    <property type="entry name" value="SUCCINATE--HYDROXYMETHYLGLUTARATE COA-TRANSFERASE"/>
    <property type="match status" value="1"/>
</dbReference>
<dbReference type="STRING" id="1943.AQJ64_03780"/>
<evidence type="ECO:0000313" key="3">
    <source>
        <dbReference type="Proteomes" id="UP000052982"/>
    </source>
</evidence>
<organism evidence="2 3">
    <name type="scientific">Streptomyces griseoruber</name>
    <dbReference type="NCBI Taxonomy" id="1943"/>
    <lineage>
        <taxon>Bacteria</taxon>
        <taxon>Bacillati</taxon>
        <taxon>Actinomycetota</taxon>
        <taxon>Actinomycetes</taxon>
        <taxon>Kitasatosporales</taxon>
        <taxon>Streptomycetaceae</taxon>
        <taxon>Streptomyces</taxon>
    </lineage>
</organism>
<reference evidence="2 3" key="1">
    <citation type="submission" date="2015-10" db="EMBL/GenBank/DDBJ databases">
        <title>Draft genome sequence of Streptomyces griseoruber DSM 40281, type strain for the species Streptomyces griseoruber.</title>
        <authorList>
            <person name="Ruckert C."/>
            <person name="Winkler A."/>
            <person name="Kalinowski J."/>
            <person name="Kampfer P."/>
            <person name="Glaeser S."/>
        </authorList>
    </citation>
    <scope>NUCLEOTIDE SEQUENCE [LARGE SCALE GENOMIC DNA]</scope>
    <source>
        <strain evidence="2 3">DSM 40281</strain>
    </source>
</reference>
<dbReference type="RefSeq" id="WP_055634695.1">
    <property type="nucleotide sequence ID" value="NZ_JBIRRP010000023.1"/>
</dbReference>
<gene>
    <name evidence="2" type="ORF">AQJ64_03780</name>
</gene>
<keyword evidence="1 2" id="KW-0808">Transferase</keyword>
<dbReference type="EMBL" id="LMWW01000006">
    <property type="protein sequence ID" value="KUN88073.1"/>
    <property type="molecule type" value="Genomic_DNA"/>
</dbReference>
<dbReference type="GO" id="GO:0008410">
    <property type="term" value="F:CoA-transferase activity"/>
    <property type="evidence" value="ECO:0007669"/>
    <property type="project" value="TreeGrafter"/>
</dbReference>
<dbReference type="InterPro" id="IPR003673">
    <property type="entry name" value="CoA-Trfase_fam_III"/>
</dbReference>
<dbReference type="Gene3D" id="3.40.50.10540">
    <property type="entry name" value="Crotonobetainyl-coa:carnitine coa-transferase, domain 1"/>
    <property type="match status" value="1"/>
</dbReference>
<dbReference type="Pfam" id="PF02515">
    <property type="entry name" value="CoA_transf_3"/>
    <property type="match status" value="1"/>
</dbReference>
<evidence type="ECO:0000256" key="1">
    <source>
        <dbReference type="ARBA" id="ARBA00022679"/>
    </source>
</evidence>
<dbReference type="OrthoDB" id="9797653at2"/>
<dbReference type="InterPro" id="IPR044855">
    <property type="entry name" value="CoA-Trfase_III_dom3_sf"/>
</dbReference>
<dbReference type="PANTHER" id="PTHR48207:SF3">
    <property type="entry name" value="SUCCINATE--HYDROXYMETHYLGLUTARATE COA-TRANSFERASE"/>
    <property type="match status" value="1"/>
</dbReference>
<sequence length="407" mass="43270">MKSTVTSENNADQKGPLSGVKVLDLSRVLAGPLCGALLGDLGAEVTKVEMPGAGDDSRHFAPHINGESSYFMMLNRGKRGITLNLKSDEGRDLLHRLVRDTDILIENYRPGVTARLGIDYDTLAAVNPRLVYVSISGFGQTGPLAHRPAYDHIIQAMGGIMSLTGWPGTGPTRVGESIGDVVAGMYGSYGALAALRQRDVTGHGQHVDVAMLDSVLSLLVVSLSQFTADGTEPERIGNRHPVSAPMDSFPARDGQVVLAVANDALFARLCKETGMPELLDDPRFATDAQRARHHAELRVLIENWTRGLTVDEAVNRLEAAGVPAGPIWSLKEALDSDHARQRQLLGTARHPVAGEVAVMRQPVRFSGAQPAAPAPAPVLGQHTDEVLAAALGLSPDEIAGLRARGAI</sequence>
<dbReference type="Gene3D" id="3.30.1540.10">
    <property type="entry name" value="formyl-coa transferase, domain 3"/>
    <property type="match status" value="1"/>
</dbReference>
<dbReference type="Proteomes" id="UP000052982">
    <property type="component" value="Unassembled WGS sequence"/>
</dbReference>
<dbReference type="InterPro" id="IPR023606">
    <property type="entry name" value="CoA-Trfase_III_dom_1_sf"/>
</dbReference>
<protein>
    <submittedName>
        <fullName evidence="2">Acyl-CoA transferase</fullName>
    </submittedName>
</protein>
<dbReference type="SUPFAM" id="SSF89796">
    <property type="entry name" value="CoA-transferase family III (CaiB/BaiF)"/>
    <property type="match status" value="1"/>
</dbReference>
<dbReference type="AlphaFoldDB" id="A0A101T9F5"/>
<accession>A0A101T9F5</accession>
<dbReference type="InterPro" id="IPR050483">
    <property type="entry name" value="CoA-transferase_III_domain"/>
</dbReference>
<evidence type="ECO:0000313" key="2">
    <source>
        <dbReference type="EMBL" id="KUN88073.1"/>
    </source>
</evidence>
<comment type="caution">
    <text evidence="2">The sequence shown here is derived from an EMBL/GenBank/DDBJ whole genome shotgun (WGS) entry which is preliminary data.</text>
</comment>
<proteinExistence type="predicted"/>
<name>A0A101T9F5_9ACTN</name>
<keyword evidence="3" id="KW-1185">Reference proteome</keyword>